<evidence type="ECO:0000313" key="1">
    <source>
        <dbReference type="EMBL" id="KXH61515.1"/>
    </source>
</evidence>
<proteinExistence type="predicted"/>
<sequence length="130" mass="14191">MNSDKHRSHQIISVVGLGRAPASDRLPSQVFLNSPLQGAVSLYSSLPRYTQPSSQLEPRHEAGTISITDAEVDPAATSFKDETEKDVFVTLAEREGKELFEEAIVTFQEYVGPTQRVLCTLNGPVHALPA</sequence>
<evidence type="ECO:0000313" key="2">
    <source>
        <dbReference type="Proteomes" id="UP000070121"/>
    </source>
</evidence>
<protein>
    <submittedName>
        <fullName evidence="1">Uncharacterized protein</fullName>
    </submittedName>
</protein>
<reference evidence="1 2" key="1">
    <citation type="submission" date="2014-02" db="EMBL/GenBank/DDBJ databases">
        <title>The genome sequence of Colletotrichum salicis CBS 607.94.</title>
        <authorList>
            <person name="Baroncelli R."/>
            <person name="Thon M.R."/>
        </authorList>
    </citation>
    <scope>NUCLEOTIDE SEQUENCE [LARGE SCALE GENOMIC DNA]</scope>
    <source>
        <strain evidence="1 2">CBS 607.94</strain>
    </source>
</reference>
<gene>
    <name evidence="1" type="ORF">CSAL01_11140</name>
</gene>
<accession>A0A135UMA6</accession>
<dbReference type="AlphaFoldDB" id="A0A135UMA6"/>
<name>A0A135UMA6_9PEZI</name>
<dbReference type="Proteomes" id="UP000070121">
    <property type="component" value="Unassembled WGS sequence"/>
</dbReference>
<organism evidence="1 2">
    <name type="scientific">Colletotrichum salicis</name>
    <dbReference type="NCBI Taxonomy" id="1209931"/>
    <lineage>
        <taxon>Eukaryota</taxon>
        <taxon>Fungi</taxon>
        <taxon>Dikarya</taxon>
        <taxon>Ascomycota</taxon>
        <taxon>Pezizomycotina</taxon>
        <taxon>Sordariomycetes</taxon>
        <taxon>Hypocreomycetidae</taxon>
        <taxon>Glomerellales</taxon>
        <taxon>Glomerellaceae</taxon>
        <taxon>Colletotrichum</taxon>
        <taxon>Colletotrichum acutatum species complex</taxon>
    </lineage>
</organism>
<keyword evidence="2" id="KW-1185">Reference proteome</keyword>
<comment type="caution">
    <text evidence="1">The sequence shown here is derived from an EMBL/GenBank/DDBJ whole genome shotgun (WGS) entry which is preliminary data.</text>
</comment>
<dbReference type="EMBL" id="JFFI01001271">
    <property type="protein sequence ID" value="KXH61515.1"/>
    <property type="molecule type" value="Genomic_DNA"/>
</dbReference>